<protein>
    <recommendedName>
        <fullName evidence="1">DUF4037 domain-containing protein</fullName>
    </recommendedName>
</protein>
<dbReference type="EMBL" id="CAJOBC010000386">
    <property type="protein sequence ID" value="CAF3579757.1"/>
    <property type="molecule type" value="Genomic_DNA"/>
</dbReference>
<name>A0A813SIZ2_9BILA</name>
<dbReference type="Proteomes" id="UP000677228">
    <property type="component" value="Unassembled WGS sequence"/>
</dbReference>
<gene>
    <name evidence="2" type="ORF">GPM918_LOCUS3215</name>
    <name evidence="3" type="ORF">OVA965_LOCUS39279</name>
    <name evidence="4" type="ORF">SRO942_LOCUS3215</name>
    <name evidence="5" type="ORF">TMI583_LOCUS40561</name>
</gene>
<dbReference type="EMBL" id="CAJNOK010040383">
    <property type="protein sequence ID" value="CAF1550742.1"/>
    <property type="molecule type" value="Genomic_DNA"/>
</dbReference>
<evidence type="ECO:0000259" key="1">
    <source>
        <dbReference type="Pfam" id="PF13228"/>
    </source>
</evidence>
<dbReference type="Proteomes" id="UP000681722">
    <property type="component" value="Unassembled WGS sequence"/>
</dbReference>
<comment type="caution">
    <text evidence="2">The sequence shown here is derived from an EMBL/GenBank/DDBJ whole genome shotgun (WGS) entry which is preliminary data.</text>
</comment>
<evidence type="ECO:0000313" key="5">
    <source>
        <dbReference type="EMBL" id="CAF4340793.1"/>
    </source>
</evidence>
<keyword evidence="6" id="KW-1185">Reference proteome</keyword>
<organism evidence="2 6">
    <name type="scientific">Didymodactylos carnosus</name>
    <dbReference type="NCBI Taxonomy" id="1234261"/>
    <lineage>
        <taxon>Eukaryota</taxon>
        <taxon>Metazoa</taxon>
        <taxon>Spiralia</taxon>
        <taxon>Gnathifera</taxon>
        <taxon>Rotifera</taxon>
        <taxon>Eurotatoria</taxon>
        <taxon>Bdelloidea</taxon>
        <taxon>Philodinida</taxon>
        <taxon>Philodinidae</taxon>
        <taxon>Didymodactylos</taxon>
    </lineage>
</organism>
<dbReference type="AlphaFoldDB" id="A0A813SIZ2"/>
<feature type="domain" description="DUF4037" evidence="1">
    <location>
        <begin position="156"/>
        <end position="253"/>
    </location>
</feature>
<dbReference type="Proteomes" id="UP000663829">
    <property type="component" value="Unassembled WGS sequence"/>
</dbReference>
<proteinExistence type="predicted"/>
<evidence type="ECO:0000313" key="2">
    <source>
        <dbReference type="EMBL" id="CAF0795229.1"/>
    </source>
</evidence>
<dbReference type="InterPro" id="IPR025117">
    <property type="entry name" value="DUF4037"/>
</dbReference>
<evidence type="ECO:0000313" key="6">
    <source>
        <dbReference type="Proteomes" id="UP000663829"/>
    </source>
</evidence>
<accession>A0A813SIZ2</accession>
<dbReference type="OrthoDB" id="9972642at2759"/>
<dbReference type="Pfam" id="PF13228">
    <property type="entry name" value="DUF4037"/>
    <property type="match status" value="1"/>
</dbReference>
<dbReference type="EMBL" id="CAJNOQ010000386">
    <property type="protein sequence ID" value="CAF0795229.1"/>
    <property type="molecule type" value="Genomic_DNA"/>
</dbReference>
<evidence type="ECO:0000313" key="3">
    <source>
        <dbReference type="EMBL" id="CAF1550742.1"/>
    </source>
</evidence>
<reference evidence="2" key="1">
    <citation type="submission" date="2021-02" db="EMBL/GenBank/DDBJ databases">
        <authorList>
            <person name="Nowell W R."/>
        </authorList>
    </citation>
    <scope>NUCLEOTIDE SEQUENCE</scope>
</reference>
<evidence type="ECO:0000313" key="4">
    <source>
        <dbReference type="EMBL" id="CAF3579757.1"/>
    </source>
</evidence>
<sequence length="375" mass="43821">MSNIPFIKGLLLCEEFFKQIIHPLLNKHFPTLQYAACRIGSGSDVLGYDTEISRDHDWGPKLELLLNDETFAIYNQQLDECFQQNLNGTICGYSMKFYPYIEDSGTTVFVNESTTAVTTVQEERKMKHSIVIKTMRQFFLDYLNWNIDDDITISDWLTFPSQHLLTIRVGKVFYDTVGLENIRSRLNYYPHDVWLYLLLASWQRIGQEEHLMCRAGQIGDELGATLIANRLIRDIMRLIFFIEKQFIPYSKWFGSAFQNLKNNHLYPILRQIQLADTFLVREKFFSEALEIVAKLHNELKLTDPLPIRVSQFFSRPFSVIWGGMFADKIFERIMNPEIKLIALKTKIGSIDLFVDSTDALLPEMRLKMKQLFTLH</sequence>
<dbReference type="EMBL" id="CAJOBA010062843">
    <property type="protein sequence ID" value="CAF4340793.1"/>
    <property type="molecule type" value="Genomic_DNA"/>
</dbReference>
<dbReference type="Proteomes" id="UP000682733">
    <property type="component" value="Unassembled WGS sequence"/>
</dbReference>